<keyword evidence="2" id="KW-1185">Reference proteome</keyword>
<sequence>MKRLGHKKSRNGCLQCKQRRCDESQPCCGACRRHDLPCSLTLSTNNIALRKGNSGQRQTHKQKPSKNHGNQDGSASSSASSFGAGDVPSPWQTASGMGHPPSEENIPFFPSFFHRVWHVSYPTSHTQVSDLELMHHYTAKAYLSVSRTPIAHETLQLAVPREAFSSPCLLHQILAFSAFHLAYLRPTHRHAYLLTASQRQGQAITMLSSALGESLTPQSCHSAYASSMFLVISAFATLPSFELYNPAFAPVDALIDIFALVAGMVVILRCFERDLREGPLNGLFGQRSPLATIQSHHQPLIERLSYIRACLSDDSVSASSEDKSITISASNMLIESIVTSQQSSSALGAPAELRAAFLWPIRLGNEFLDLLRSRHPPSMVIVAHYAVLLSCCETECWFLQRWAFALITSIAESLKNTGYEEMITWCIDTIHEPTEKLQ</sequence>
<accession>A0ACC0QIJ7</accession>
<comment type="caution">
    <text evidence="1">The sequence shown here is derived from an EMBL/GenBank/DDBJ whole genome shotgun (WGS) entry which is preliminary data.</text>
</comment>
<organism evidence="1 2">
    <name type="scientific">Fusarium keratoplasticum</name>
    <dbReference type="NCBI Taxonomy" id="1328300"/>
    <lineage>
        <taxon>Eukaryota</taxon>
        <taxon>Fungi</taxon>
        <taxon>Dikarya</taxon>
        <taxon>Ascomycota</taxon>
        <taxon>Pezizomycotina</taxon>
        <taxon>Sordariomycetes</taxon>
        <taxon>Hypocreomycetidae</taxon>
        <taxon>Hypocreales</taxon>
        <taxon>Nectriaceae</taxon>
        <taxon>Fusarium</taxon>
        <taxon>Fusarium solani species complex</taxon>
    </lineage>
</organism>
<protein>
    <submittedName>
        <fullName evidence="1">Uncharacterized protein</fullName>
    </submittedName>
</protein>
<reference evidence="1" key="1">
    <citation type="submission" date="2022-06" db="EMBL/GenBank/DDBJ databases">
        <title>Fusarium solani species complex genomes reveal bases of compartmentalisation and animal pathogenesis.</title>
        <authorList>
            <person name="Tsai I.J."/>
        </authorList>
    </citation>
    <scope>NUCLEOTIDE SEQUENCE</scope>
    <source>
        <strain evidence="1">Fu6.1</strain>
    </source>
</reference>
<dbReference type="Proteomes" id="UP001065298">
    <property type="component" value="Chromosome 9"/>
</dbReference>
<evidence type="ECO:0000313" key="2">
    <source>
        <dbReference type="Proteomes" id="UP001065298"/>
    </source>
</evidence>
<name>A0ACC0QIJ7_9HYPO</name>
<proteinExistence type="predicted"/>
<gene>
    <name evidence="1" type="ORF">NCS57_01090200</name>
</gene>
<evidence type="ECO:0000313" key="1">
    <source>
        <dbReference type="EMBL" id="KAI8657129.1"/>
    </source>
</evidence>
<dbReference type="EMBL" id="CM046511">
    <property type="protein sequence ID" value="KAI8657129.1"/>
    <property type="molecule type" value="Genomic_DNA"/>
</dbReference>